<keyword evidence="1" id="KW-0472">Membrane</keyword>
<organism evidence="3">
    <name type="scientific">Laccaria bicolor (strain S238N-H82 / ATCC MYA-4686)</name>
    <name type="common">Bicoloured deceiver</name>
    <name type="synonym">Laccaria laccata var. bicolor</name>
    <dbReference type="NCBI Taxonomy" id="486041"/>
    <lineage>
        <taxon>Eukaryota</taxon>
        <taxon>Fungi</taxon>
        <taxon>Dikarya</taxon>
        <taxon>Basidiomycota</taxon>
        <taxon>Agaricomycotina</taxon>
        <taxon>Agaricomycetes</taxon>
        <taxon>Agaricomycetidae</taxon>
        <taxon>Agaricales</taxon>
        <taxon>Agaricineae</taxon>
        <taxon>Hydnangiaceae</taxon>
        <taxon>Laccaria</taxon>
    </lineage>
</organism>
<proteinExistence type="predicted"/>
<dbReference type="EMBL" id="DS547092">
    <property type="protein sequence ID" value="EDR14595.1"/>
    <property type="molecule type" value="Genomic_DNA"/>
</dbReference>
<dbReference type="GeneID" id="6070553"/>
<feature type="transmembrane region" description="Helical" evidence="1">
    <location>
        <begin position="63"/>
        <end position="83"/>
    </location>
</feature>
<keyword evidence="1" id="KW-0812">Transmembrane</keyword>
<reference evidence="2 3" key="1">
    <citation type="journal article" date="2008" name="Nature">
        <title>The genome of Laccaria bicolor provides insights into mycorrhizal symbiosis.</title>
        <authorList>
            <person name="Martin F."/>
            <person name="Aerts A."/>
            <person name="Ahren D."/>
            <person name="Brun A."/>
            <person name="Danchin E.G.J."/>
            <person name="Duchaussoy F."/>
            <person name="Gibon J."/>
            <person name="Kohler A."/>
            <person name="Lindquist E."/>
            <person name="Pereda V."/>
            <person name="Salamov A."/>
            <person name="Shapiro H.J."/>
            <person name="Wuyts J."/>
            <person name="Blaudez D."/>
            <person name="Buee M."/>
            <person name="Brokstein P."/>
            <person name="Canbaeck B."/>
            <person name="Cohen D."/>
            <person name="Courty P.E."/>
            <person name="Coutinho P.M."/>
            <person name="Delaruelle C."/>
            <person name="Detter J.C."/>
            <person name="Deveau A."/>
            <person name="DiFazio S."/>
            <person name="Duplessis S."/>
            <person name="Fraissinet-Tachet L."/>
            <person name="Lucic E."/>
            <person name="Frey-Klett P."/>
            <person name="Fourrey C."/>
            <person name="Feussner I."/>
            <person name="Gay G."/>
            <person name="Grimwood J."/>
            <person name="Hoegger P.J."/>
            <person name="Jain P."/>
            <person name="Kilaru S."/>
            <person name="Labbe J."/>
            <person name="Lin Y.C."/>
            <person name="Legue V."/>
            <person name="Le Tacon F."/>
            <person name="Marmeisse R."/>
            <person name="Melayah D."/>
            <person name="Montanini B."/>
            <person name="Muratet M."/>
            <person name="Nehls U."/>
            <person name="Niculita-Hirzel H."/>
            <person name="Oudot-Le Secq M.P."/>
            <person name="Peter M."/>
            <person name="Quesneville H."/>
            <person name="Rajashekar B."/>
            <person name="Reich M."/>
            <person name="Rouhier N."/>
            <person name="Schmutz J."/>
            <person name="Yin T."/>
            <person name="Chalot M."/>
            <person name="Henrissat B."/>
            <person name="Kuees U."/>
            <person name="Lucas S."/>
            <person name="Van de Peer Y."/>
            <person name="Podila G.K."/>
            <person name="Polle A."/>
            <person name="Pukkila P.J."/>
            <person name="Richardson P.M."/>
            <person name="Rouze P."/>
            <person name="Sanders I.R."/>
            <person name="Stajich J.E."/>
            <person name="Tunlid A."/>
            <person name="Tuskan G."/>
            <person name="Grigoriev I.V."/>
        </authorList>
    </citation>
    <scope>NUCLEOTIDE SEQUENCE [LARGE SCALE GENOMIC DNA]</scope>
    <source>
        <strain evidence="3">S238N-H82 / ATCC MYA-4686</strain>
    </source>
</reference>
<keyword evidence="3" id="KW-1185">Reference proteome</keyword>
<dbReference type="AlphaFoldDB" id="B0CU23"/>
<dbReference type="InParanoid" id="B0CU23"/>
<keyword evidence="1" id="KW-1133">Transmembrane helix</keyword>
<protein>
    <submittedName>
        <fullName evidence="2">Predicted protein</fullName>
    </submittedName>
</protein>
<sequence length="166" mass="18916">MIQSHMIENTGSTARDFCFLERNILSHLKIAILLSLLSSSLLLRARLVPETEPHSESGGGIPLAIIEFITAIACIVAGAFEYYSGYWDLRYARAFMAAAKSAPPYHDGRSCGHYIWHMSGFVDTRGMNTLMRVNWHCVLKILMAAWCFSWMVWNDGARFFFHISYR</sequence>
<gene>
    <name evidence="2" type="ORF">LACBIDRAFT_305367</name>
</gene>
<evidence type="ECO:0000256" key="1">
    <source>
        <dbReference type="SAM" id="Phobius"/>
    </source>
</evidence>
<dbReference type="KEGG" id="lbc:LACBIDRAFT_305367"/>
<evidence type="ECO:0000313" key="2">
    <source>
        <dbReference type="EMBL" id="EDR14595.1"/>
    </source>
</evidence>
<dbReference type="HOGENOM" id="CLU_1759117_0_0_1"/>
<accession>B0CU23</accession>
<feature type="transmembrane region" description="Helical" evidence="1">
    <location>
        <begin position="24"/>
        <end position="43"/>
    </location>
</feature>
<evidence type="ECO:0000313" key="3">
    <source>
        <dbReference type="Proteomes" id="UP000001194"/>
    </source>
</evidence>
<feature type="transmembrane region" description="Helical" evidence="1">
    <location>
        <begin position="133"/>
        <end position="153"/>
    </location>
</feature>
<dbReference type="OrthoDB" id="5525680at2759"/>
<dbReference type="RefSeq" id="XP_001875154.1">
    <property type="nucleotide sequence ID" value="XM_001875119.1"/>
</dbReference>
<dbReference type="Proteomes" id="UP000001194">
    <property type="component" value="Unassembled WGS sequence"/>
</dbReference>
<name>B0CU23_LACBS</name>